<keyword evidence="1" id="KW-0732">Signal</keyword>
<dbReference type="PROSITE" id="PS51257">
    <property type="entry name" value="PROKAR_LIPOPROTEIN"/>
    <property type="match status" value="1"/>
</dbReference>
<name>A0A562KLQ1_9FLAO</name>
<dbReference type="Proteomes" id="UP000315312">
    <property type="component" value="Unassembled WGS sequence"/>
</dbReference>
<evidence type="ECO:0008006" key="4">
    <source>
        <dbReference type="Google" id="ProtNLM"/>
    </source>
</evidence>
<feature type="signal peptide" evidence="1">
    <location>
        <begin position="1"/>
        <end position="20"/>
    </location>
</feature>
<dbReference type="EMBL" id="VLKM01000003">
    <property type="protein sequence ID" value="TWH96267.1"/>
    <property type="molecule type" value="Genomic_DNA"/>
</dbReference>
<organism evidence="2 3">
    <name type="scientific">Flavobacterium cheniae</name>
    <dbReference type="NCBI Taxonomy" id="295428"/>
    <lineage>
        <taxon>Bacteria</taxon>
        <taxon>Pseudomonadati</taxon>
        <taxon>Bacteroidota</taxon>
        <taxon>Flavobacteriia</taxon>
        <taxon>Flavobacteriales</taxon>
        <taxon>Flavobacteriaceae</taxon>
        <taxon>Flavobacterium</taxon>
    </lineage>
</organism>
<keyword evidence="3" id="KW-1185">Reference proteome</keyword>
<comment type="caution">
    <text evidence="2">The sequence shown here is derived from an EMBL/GenBank/DDBJ whole genome shotgun (WGS) entry which is preliminary data.</text>
</comment>
<dbReference type="AlphaFoldDB" id="A0A562KLQ1"/>
<evidence type="ECO:0000313" key="3">
    <source>
        <dbReference type="Proteomes" id="UP000315312"/>
    </source>
</evidence>
<protein>
    <recommendedName>
        <fullName evidence="4">Lipoprotein</fullName>
    </recommendedName>
</protein>
<feature type="chain" id="PRO_5022727599" description="Lipoprotein" evidence="1">
    <location>
        <begin position="21"/>
        <end position="55"/>
    </location>
</feature>
<reference evidence="2 3" key="1">
    <citation type="journal article" date="2015" name="Stand. Genomic Sci.">
        <title>Genomic Encyclopedia of Bacterial and Archaeal Type Strains, Phase III: the genomes of soil and plant-associated and newly described type strains.</title>
        <authorList>
            <person name="Whitman W.B."/>
            <person name="Woyke T."/>
            <person name="Klenk H.P."/>
            <person name="Zhou Y."/>
            <person name="Lilburn T.G."/>
            <person name="Beck B.J."/>
            <person name="De Vos P."/>
            <person name="Vandamme P."/>
            <person name="Eisen J.A."/>
            <person name="Garrity G."/>
            <person name="Hugenholtz P."/>
            <person name="Kyrpides N.C."/>
        </authorList>
    </citation>
    <scope>NUCLEOTIDE SEQUENCE [LARGE SCALE GENOMIC DNA]</scope>
    <source>
        <strain evidence="2 3">CGMCC 1.6844</strain>
    </source>
</reference>
<accession>A0A562KLQ1</accession>
<evidence type="ECO:0000313" key="2">
    <source>
        <dbReference type="EMBL" id="TWH96267.1"/>
    </source>
</evidence>
<sequence length="55" mass="6556">MKNKTLLLSLLILLVSTLSCGPRRYKCGPYRKCDNFKEKIKNNSIYKEFNKDYYC</sequence>
<proteinExistence type="predicted"/>
<evidence type="ECO:0000256" key="1">
    <source>
        <dbReference type="SAM" id="SignalP"/>
    </source>
</evidence>
<gene>
    <name evidence="2" type="ORF">IP97_00804</name>
</gene>